<dbReference type="Pfam" id="PF01138">
    <property type="entry name" value="RNase_PH"/>
    <property type="match status" value="2"/>
</dbReference>
<comment type="catalytic activity">
    <reaction evidence="8">
        <text>RNA(n+1) + phosphate = RNA(n) + a ribonucleoside 5'-diphosphate</text>
        <dbReference type="Rhea" id="RHEA:22096"/>
        <dbReference type="Rhea" id="RHEA-COMP:14527"/>
        <dbReference type="Rhea" id="RHEA-COMP:17342"/>
        <dbReference type="ChEBI" id="CHEBI:43474"/>
        <dbReference type="ChEBI" id="CHEBI:57930"/>
        <dbReference type="ChEBI" id="CHEBI:140395"/>
        <dbReference type="EC" id="2.7.7.8"/>
    </reaction>
</comment>
<dbReference type="GO" id="GO:0006402">
    <property type="term" value="P:mRNA catabolic process"/>
    <property type="evidence" value="ECO:0007669"/>
    <property type="project" value="UniProtKB-UniRule"/>
</dbReference>
<reference evidence="11" key="1">
    <citation type="submission" date="2017-09" db="EMBL/GenBank/DDBJ databases">
        <title>Depth-based differentiation of microbial function through sediment-hosted aquifers and enrichment of novel symbionts in the deep terrestrial subsurface.</title>
        <authorList>
            <person name="Probst A.J."/>
            <person name="Ladd B."/>
            <person name="Jarett J.K."/>
            <person name="Geller-Mcgrath D.E."/>
            <person name="Sieber C.M.K."/>
            <person name="Emerson J.B."/>
            <person name="Anantharaman K."/>
            <person name="Thomas B.C."/>
            <person name="Malmstrom R."/>
            <person name="Stieglmeier M."/>
            <person name="Klingl A."/>
            <person name="Woyke T."/>
            <person name="Ryan C.M."/>
            <person name="Banfield J.F."/>
        </authorList>
    </citation>
    <scope>NUCLEOTIDE SEQUENCE [LARGE SCALE GENOMIC DNA]</scope>
</reference>
<keyword evidence="7 8" id="KW-0694">RNA-binding</keyword>
<evidence type="ECO:0000313" key="11">
    <source>
        <dbReference type="Proteomes" id="UP000229894"/>
    </source>
</evidence>
<dbReference type="PIRSF" id="PIRSF005499">
    <property type="entry name" value="PNPase"/>
    <property type="match status" value="1"/>
</dbReference>
<dbReference type="Gene3D" id="3.30.230.70">
    <property type="entry name" value="GHMP Kinase, N-terminal domain"/>
    <property type="match status" value="2"/>
</dbReference>
<organism evidence="10 11">
    <name type="scientific">Candidatus Portnoybacteria bacterium CG03_land_8_20_14_0_80_41_10</name>
    <dbReference type="NCBI Taxonomy" id="1974808"/>
    <lineage>
        <taxon>Bacteria</taxon>
        <taxon>Candidatus Portnoyibacteriota</taxon>
    </lineage>
</organism>
<dbReference type="InterPro" id="IPR020568">
    <property type="entry name" value="Ribosomal_Su5_D2-typ_SF"/>
</dbReference>
<evidence type="ECO:0000256" key="2">
    <source>
        <dbReference type="ARBA" id="ARBA00022490"/>
    </source>
</evidence>
<dbReference type="PANTHER" id="PTHR11252:SF0">
    <property type="entry name" value="POLYRIBONUCLEOTIDE NUCLEOTIDYLTRANSFERASE 1, MITOCHONDRIAL"/>
    <property type="match status" value="1"/>
</dbReference>
<accession>A0A2M7BUX0</accession>
<dbReference type="FunFam" id="3.30.1370.10:FF:000001">
    <property type="entry name" value="Polyribonucleotide nucleotidyltransferase"/>
    <property type="match status" value="1"/>
</dbReference>
<comment type="cofactor">
    <cofactor evidence="8">
        <name>Mg(2+)</name>
        <dbReference type="ChEBI" id="CHEBI:18420"/>
    </cofactor>
</comment>
<dbReference type="SMART" id="SM00322">
    <property type="entry name" value="KH"/>
    <property type="match status" value="1"/>
</dbReference>
<dbReference type="Pfam" id="PF03726">
    <property type="entry name" value="PNPase"/>
    <property type="match status" value="1"/>
</dbReference>
<dbReference type="NCBIfam" id="NF008805">
    <property type="entry name" value="PRK11824.1"/>
    <property type="match status" value="1"/>
</dbReference>
<dbReference type="InterPro" id="IPR015848">
    <property type="entry name" value="PNPase_PH_RNA-bd_bac/org-type"/>
</dbReference>
<dbReference type="InterPro" id="IPR012162">
    <property type="entry name" value="PNPase"/>
</dbReference>
<dbReference type="SUPFAM" id="SSF46915">
    <property type="entry name" value="Polynucleotide phosphorylase/guanosine pentaphosphate synthase (PNPase/GPSI), domain 3"/>
    <property type="match status" value="1"/>
</dbReference>
<keyword evidence="3 8" id="KW-0808">Transferase</keyword>
<dbReference type="PANTHER" id="PTHR11252">
    <property type="entry name" value="POLYRIBONUCLEOTIDE NUCLEOTIDYLTRANSFERASE"/>
    <property type="match status" value="1"/>
</dbReference>
<dbReference type="InterPro" id="IPR027408">
    <property type="entry name" value="PNPase/RNase_PH_dom_sf"/>
</dbReference>
<dbReference type="Gene3D" id="2.40.50.140">
    <property type="entry name" value="Nucleic acid-binding proteins"/>
    <property type="match status" value="1"/>
</dbReference>
<keyword evidence="4 8" id="KW-0548">Nucleotidyltransferase</keyword>
<evidence type="ECO:0000256" key="5">
    <source>
        <dbReference type="ARBA" id="ARBA00022723"/>
    </source>
</evidence>
<dbReference type="GO" id="GO:0000287">
    <property type="term" value="F:magnesium ion binding"/>
    <property type="evidence" value="ECO:0007669"/>
    <property type="project" value="UniProtKB-UniRule"/>
</dbReference>
<proteinExistence type="inferred from homology"/>
<dbReference type="FunFam" id="3.30.230.70:FF:000002">
    <property type="entry name" value="Polyribonucleotide nucleotidyltransferase"/>
    <property type="match status" value="1"/>
</dbReference>
<evidence type="ECO:0000256" key="6">
    <source>
        <dbReference type="ARBA" id="ARBA00022842"/>
    </source>
</evidence>
<protein>
    <recommendedName>
        <fullName evidence="8">Polyribonucleotide nucleotidyltransferase</fullName>
        <ecNumber evidence="8">2.7.7.8</ecNumber>
    </recommendedName>
    <alternativeName>
        <fullName evidence="8">Polynucleotide phosphorylase</fullName>
        <shortName evidence="8">PNPase</shortName>
    </alternativeName>
</protein>
<feature type="binding site" evidence="8">
    <location>
        <position position="498"/>
    </location>
    <ligand>
        <name>Mg(2+)</name>
        <dbReference type="ChEBI" id="CHEBI:18420"/>
    </ligand>
</feature>
<comment type="similarity">
    <text evidence="1 8">Belongs to the polyribonucleotide nucleotidyltransferase family.</text>
</comment>
<dbReference type="SMART" id="SM00316">
    <property type="entry name" value="S1"/>
    <property type="match status" value="1"/>
</dbReference>
<dbReference type="InterPro" id="IPR012340">
    <property type="entry name" value="NA-bd_OB-fold"/>
</dbReference>
<evidence type="ECO:0000259" key="9">
    <source>
        <dbReference type="PROSITE" id="PS50126"/>
    </source>
</evidence>
<dbReference type="SUPFAM" id="SSF50249">
    <property type="entry name" value="Nucleic acid-binding proteins"/>
    <property type="match status" value="1"/>
</dbReference>
<dbReference type="CDD" id="cd04472">
    <property type="entry name" value="S1_PNPase"/>
    <property type="match status" value="1"/>
</dbReference>
<dbReference type="InterPro" id="IPR036345">
    <property type="entry name" value="ExoRNase_PH_dom2_sf"/>
</dbReference>
<dbReference type="AlphaFoldDB" id="A0A2M7BUX0"/>
<evidence type="ECO:0000256" key="3">
    <source>
        <dbReference type="ARBA" id="ARBA00022679"/>
    </source>
</evidence>
<dbReference type="Pfam" id="PF00013">
    <property type="entry name" value="KH_1"/>
    <property type="match status" value="1"/>
</dbReference>
<dbReference type="PROSITE" id="PS50084">
    <property type="entry name" value="KH_TYPE_1"/>
    <property type="match status" value="1"/>
</dbReference>
<dbReference type="GO" id="GO:0000175">
    <property type="term" value="F:3'-5'-RNA exonuclease activity"/>
    <property type="evidence" value="ECO:0007669"/>
    <property type="project" value="TreeGrafter"/>
</dbReference>
<dbReference type="InterPro" id="IPR015847">
    <property type="entry name" value="ExoRNase_PH_dom2"/>
</dbReference>
<keyword evidence="5 8" id="KW-0479">Metal-binding</keyword>
<dbReference type="InterPro" id="IPR036456">
    <property type="entry name" value="PNPase_PH_RNA-bd_sf"/>
</dbReference>
<gene>
    <name evidence="8" type="primary">pnp</name>
    <name evidence="10" type="ORF">COS49_01060</name>
</gene>
<comment type="function">
    <text evidence="8">Involved in mRNA degradation. Catalyzes the phosphorolysis of single-stranded polyribonucleotides processively in the 3'- to 5'-direction.</text>
</comment>
<dbReference type="CDD" id="cd02393">
    <property type="entry name" value="KH-I_PNPase"/>
    <property type="match status" value="1"/>
</dbReference>
<dbReference type="Proteomes" id="UP000229894">
    <property type="component" value="Unassembled WGS sequence"/>
</dbReference>
<dbReference type="FunFam" id="3.30.230.70:FF:000001">
    <property type="entry name" value="Polyribonucleotide nucleotidyltransferase"/>
    <property type="match status" value="1"/>
</dbReference>
<dbReference type="EC" id="2.7.7.8" evidence="8"/>
<dbReference type="EMBL" id="PEUX01000024">
    <property type="protein sequence ID" value="PIV10339.1"/>
    <property type="molecule type" value="Genomic_DNA"/>
</dbReference>
<keyword evidence="2 8" id="KW-0963">Cytoplasm</keyword>
<dbReference type="PROSITE" id="PS50126">
    <property type="entry name" value="S1"/>
    <property type="match status" value="1"/>
</dbReference>
<sequence length="702" mass="77505">MSPKQFKTDWAGRELKVEIGHLAQQANGAVLLTYGQTTVLATATMSGESRPVDYLPLTVDYEERLYAAGKIKSGRFLKREGRVSDEAVLTGRMIDRVIRPNFSQKIRNDLQVVLTVLSFDKENDPDMPALLAASLALGISNIPWDGPIAGLRISRAVGDKEEWLLNPTYQGREKSDFDLVIAGKEDKINMLEGGADQLPEEKLLSAIEFSQPHLKEIIQWQKKIIQEINPTKAILATAEEPAELVKKIKEKIGDRLENALYQPGKSERLEELAVIEKELIEDLAPDSEEKTNQIKEIFEEEINRIVHQNILGTAPGQEKRPDGRKLDEVRSIKTQVGLLSRTHGSALFERGETQALSVVTLGAPGDEQTVESMRGEGKKGFFHHYNFPPYCTGETGRLGGPGRREIGHGALAERALLPLIPSREKFPYTIRLVSEILSSNGSSSMASVSGSSLALMDAGVPIKEHISGVAMGLMMASPDNYRVLTDIQGPEDHHGDMDCKIAGTAKGVTACQMDVKIEGVSLEILKKVFIQAREARLRILKEMAKTISQPREELSPLAPRILTIRINPERIRDVIGPGGKIINEITGETGVKIDIEDDGLINITSADEEAGQKALKWVENLTHEVKVGEVFQGRVTKITDFGAFLEILPGQEGLLHISEMAPYRVRRVEDIVKTGQMVPVKVKKIDEQGRIGLSMNNAKNEK</sequence>
<dbReference type="GO" id="GO:0006396">
    <property type="term" value="P:RNA processing"/>
    <property type="evidence" value="ECO:0007669"/>
    <property type="project" value="InterPro"/>
</dbReference>
<dbReference type="GO" id="GO:0003723">
    <property type="term" value="F:RNA binding"/>
    <property type="evidence" value="ECO:0007669"/>
    <property type="project" value="UniProtKB-UniRule"/>
</dbReference>
<keyword evidence="6 8" id="KW-0460">Magnesium</keyword>
<evidence type="ECO:0000256" key="4">
    <source>
        <dbReference type="ARBA" id="ARBA00022695"/>
    </source>
</evidence>
<evidence type="ECO:0000313" key="10">
    <source>
        <dbReference type="EMBL" id="PIV10339.1"/>
    </source>
</evidence>
<dbReference type="Pfam" id="PF03725">
    <property type="entry name" value="RNase_PH_C"/>
    <property type="match status" value="1"/>
</dbReference>
<dbReference type="InterPro" id="IPR003029">
    <property type="entry name" value="S1_domain"/>
</dbReference>
<dbReference type="NCBIfam" id="TIGR03591">
    <property type="entry name" value="polynuc_phos"/>
    <property type="match status" value="1"/>
</dbReference>
<dbReference type="InterPro" id="IPR001247">
    <property type="entry name" value="ExoRNase_PH_dom1"/>
</dbReference>
<dbReference type="InterPro" id="IPR004087">
    <property type="entry name" value="KH_dom"/>
</dbReference>
<feature type="binding site" evidence="8">
    <location>
        <position position="492"/>
    </location>
    <ligand>
        <name>Mg(2+)</name>
        <dbReference type="ChEBI" id="CHEBI:18420"/>
    </ligand>
</feature>
<feature type="domain" description="S1 motif" evidence="9">
    <location>
        <begin position="628"/>
        <end position="696"/>
    </location>
</feature>
<name>A0A2M7BUX0_9BACT</name>
<evidence type="ECO:0000256" key="8">
    <source>
        <dbReference type="HAMAP-Rule" id="MF_01595"/>
    </source>
</evidence>
<evidence type="ECO:0000256" key="7">
    <source>
        <dbReference type="ARBA" id="ARBA00022884"/>
    </source>
</evidence>
<dbReference type="Gene3D" id="3.30.1370.10">
    <property type="entry name" value="K Homology domain, type 1"/>
    <property type="match status" value="1"/>
</dbReference>
<dbReference type="SUPFAM" id="SSF55666">
    <property type="entry name" value="Ribonuclease PH domain 2-like"/>
    <property type="match status" value="2"/>
</dbReference>
<dbReference type="SUPFAM" id="SSF54791">
    <property type="entry name" value="Eukaryotic type KH-domain (KH-domain type I)"/>
    <property type="match status" value="1"/>
</dbReference>
<dbReference type="InterPro" id="IPR036612">
    <property type="entry name" value="KH_dom_type_1_sf"/>
</dbReference>
<evidence type="ECO:0000256" key="1">
    <source>
        <dbReference type="ARBA" id="ARBA00007404"/>
    </source>
</evidence>
<dbReference type="HAMAP" id="MF_01595">
    <property type="entry name" value="PNPase"/>
    <property type="match status" value="1"/>
</dbReference>
<comment type="subcellular location">
    <subcellularLocation>
        <location evidence="8">Cytoplasm</location>
    </subcellularLocation>
</comment>
<dbReference type="GO" id="GO:0005829">
    <property type="term" value="C:cytosol"/>
    <property type="evidence" value="ECO:0007669"/>
    <property type="project" value="UniProtKB-ARBA"/>
</dbReference>
<dbReference type="CDD" id="cd11364">
    <property type="entry name" value="RNase_PH_PNPase_2"/>
    <property type="match status" value="1"/>
</dbReference>
<dbReference type="InterPro" id="IPR004088">
    <property type="entry name" value="KH_dom_type_1"/>
</dbReference>
<dbReference type="SUPFAM" id="SSF54211">
    <property type="entry name" value="Ribosomal protein S5 domain 2-like"/>
    <property type="match status" value="2"/>
</dbReference>
<comment type="caution">
    <text evidence="10">The sequence shown here is derived from an EMBL/GenBank/DDBJ whole genome shotgun (WGS) entry which is preliminary data.</text>
</comment>
<dbReference type="Pfam" id="PF00575">
    <property type="entry name" value="S1"/>
    <property type="match status" value="1"/>
</dbReference>
<dbReference type="FunFam" id="2.40.50.140:FF:000189">
    <property type="entry name" value="Polyribonucleotide nucleotidyltransferase, putative"/>
    <property type="match status" value="1"/>
</dbReference>
<dbReference type="GO" id="GO:0004654">
    <property type="term" value="F:polyribonucleotide nucleotidyltransferase activity"/>
    <property type="evidence" value="ECO:0007669"/>
    <property type="project" value="UniProtKB-UniRule"/>
</dbReference>